<evidence type="ECO:0000313" key="1">
    <source>
        <dbReference type="EMBL" id="GAY74740.1"/>
    </source>
</evidence>
<proteinExistence type="predicted"/>
<keyword evidence="1" id="KW-0436">Ligase</keyword>
<dbReference type="EMBL" id="BEXB01000002">
    <property type="protein sequence ID" value="GAY74740.1"/>
    <property type="molecule type" value="Genomic_DNA"/>
</dbReference>
<organism evidence="1 2">
    <name type="scientific">Sporolactobacillus inulinus</name>
    <dbReference type="NCBI Taxonomy" id="2078"/>
    <lineage>
        <taxon>Bacteria</taxon>
        <taxon>Bacillati</taxon>
        <taxon>Bacillota</taxon>
        <taxon>Bacilli</taxon>
        <taxon>Bacillales</taxon>
        <taxon>Sporolactobacillaceae</taxon>
        <taxon>Sporolactobacillus</taxon>
    </lineage>
</organism>
<dbReference type="EC" id="6.3.2.2" evidence="1"/>
<dbReference type="Proteomes" id="UP000319716">
    <property type="component" value="Unassembled WGS sequence"/>
</dbReference>
<accession>A0A4Y1Z6T8</accession>
<dbReference type="GO" id="GO:0004357">
    <property type="term" value="F:glutamate-cysteine ligase activity"/>
    <property type="evidence" value="ECO:0007669"/>
    <property type="project" value="UniProtKB-EC"/>
</dbReference>
<sequence length="54" mass="6077">MNYSFPDDLMGDASQRGFSMCRSLLRHSVTAFFSSTSWRQAPKRSMGSVTNRLG</sequence>
<gene>
    <name evidence="1" type="ORF">NBRC111894_294</name>
</gene>
<dbReference type="AlphaFoldDB" id="A0A4Y1Z6T8"/>
<comment type="caution">
    <text evidence="1">The sequence shown here is derived from an EMBL/GenBank/DDBJ whole genome shotgun (WGS) entry which is preliminary data.</text>
</comment>
<name>A0A4Y1Z6T8_9BACL</name>
<reference evidence="1 2" key="1">
    <citation type="submission" date="2017-11" db="EMBL/GenBank/DDBJ databases">
        <title>Draft Genome Sequence of Sporolactobacillus inulinus NBRC 111894 Isolated from Koso, a Japanese Sugar-Vegetable Fermented Beverage.</title>
        <authorList>
            <person name="Chiou T.Y."/>
            <person name="Oshima K."/>
            <person name="Suda W."/>
            <person name="Hattori M."/>
            <person name="Takahashi T."/>
        </authorList>
    </citation>
    <scope>NUCLEOTIDE SEQUENCE [LARGE SCALE GENOMIC DNA]</scope>
    <source>
        <strain evidence="1 2">NBRC111894</strain>
    </source>
</reference>
<evidence type="ECO:0000313" key="2">
    <source>
        <dbReference type="Proteomes" id="UP000319716"/>
    </source>
</evidence>
<protein>
    <submittedName>
        <fullName evidence="1">Glutamate-cysteine ligase</fullName>
        <ecNumber evidence="1">6.3.2.2</ecNumber>
    </submittedName>
</protein>